<reference evidence="12 13" key="1">
    <citation type="submission" date="2018-06" db="EMBL/GenBank/DDBJ databases">
        <authorList>
            <consortium name="Pathogen Informatics"/>
            <person name="Doyle S."/>
        </authorList>
    </citation>
    <scope>NUCLEOTIDE SEQUENCE [LARGE SCALE GENOMIC DNA]</scope>
    <source>
        <strain evidence="12 13">NCTC13102</strain>
    </source>
</reference>
<keyword evidence="10" id="KW-0670">Pyruvate</keyword>
<dbReference type="RefSeq" id="WP_023948358.1">
    <property type="nucleotide sequence ID" value="NZ_JAERIV010000011.1"/>
</dbReference>
<dbReference type="InterPro" id="IPR003817">
    <property type="entry name" value="PS_Dcarbxylase"/>
</dbReference>
<keyword evidence="8 12" id="KW-0456">Lyase</keyword>
<dbReference type="AlphaFoldDB" id="A0A2X3B577"/>
<dbReference type="GO" id="GO:0008654">
    <property type="term" value="P:phospholipid biosynthetic process"/>
    <property type="evidence" value="ECO:0007669"/>
    <property type="project" value="UniProtKB-KW"/>
</dbReference>
<evidence type="ECO:0000256" key="11">
    <source>
        <dbReference type="SAM" id="Phobius"/>
    </source>
</evidence>
<keyword evidence="4" id="KW-0443">Lipid metabolism</keyword>
<evidence type="ECO:0000256" key="3">
    <source>
        <dbReference type="ARBA" id="ARBA00022793"/>
    </source>
</evidence>
<evidence type="ECO:0000256" key="6">
    <source>
        <dbReference type="ARBA" id="ARBA00023145"/>
    </source>
</evidence>
<evidence type="ECO:0000256" key="4">
    <source>
        <dbReference type="ARBA" id="ARBA00023098"/>
    </source>
</evidence>
<keyword evidence="9" id="KW-1208">Phospholipid metabolism</keyword>
<evidence type="ECO:0000313" key="13">
    <source>
        <dbReference type="Proteomes" id="UP000250166"/>
    </source>
</evidence>
<dbReference type="Proteomes" id="UP000250166">
    <property type="component" value="Unassembled WGS sequence"/>
</dbReference>
<accession>A0A2X3B577</accession>
<evidence type="ECO:0000256" key="10">
    <source>
        <dbReference type="ARBA" id="ARBA00023317"/>
    </source>
</evidence>
<evidence type="ECO:0000256" key="9">
    <source>
        <dbReference type="ARBA" id="ARBA00023264"/>
    </source>
</evidence>
<dbReference type="InterPro" id="IPR033175">
    <property type="entry name" value="PSD-A"/>
</dbReference>
<dbReference type="GO" id="GO:0004609">
    <property type="term" value="F:phosphatidylserine decarboxylase activity"/>
    <property type="evidence" value="ECO:0007669"/>
    <property type="project" value="UniProtKB-EC"/>
</dbReference>
<evidence type="ECO:0000256" key="7">
    <source>
        <dbReference type="ARBA" id="ARBA00023209"/>
    </source>
</evidence>
<evidence type="ECO:0000256" key="8">
    <source>
        <dbReference type="ARBA" id="ARBA00023239"/>
    </source>
</evidence>
<evidence type="ECO:0000256" key="5">
    <source>
        <dbReference type="ARBA" id="ARBA00023136"/>
    </source>
</evidence>
<dbReference type="EC" id="4.1.1.65" evidence="12"/>
<feature type="transmembrane region" description="Helical" evidence="11">
    <location>
        <begin position="15"/>
        <end position="48"/>
    </location>
</feature>
<evidence type="ECO:0000256" key="1">
    <source>
        <dbReference type="ARBA" id="ARBA00022475"/>
    </source>
</evidence>
<evidence type="ECO:0000313" key="12">
    <source>
        <dbReference type="EMBL" id="SQB98962.1"/>
    </source>
</evidence>
<keyword evidence="6" id="KW-0865">Zymogen</keyword>
<sequence length="199" mass="22345">MNGIQIVAKESLNGIIAFFIWILFCFFVDFSFGLFLGVVGILLWCWAFRNPERIAMQKDNIILAPIDGEVIGIEKTEKSCLITIKVRFFDAGFIRLPLESKTIKITQKSGLLLYFSDLWKKLNQQIKIKGAHFEMLILPKVFAPSSINGSNALHVAIGQRVGFMKVGELQLHITKPQVDICINVGDKIISGQSIIGYLK</sequence>
<protein>
    <submittedName>
        <fullName evidence="12">Putative phosphatidylserine decarboxylase</fullName>
        <ecNumber evidence="12">4.1.1.65</ecNumber>
    </submittedName>
</protein>
<dbReference type="PANTHER" id="PTHR35809">
    <property type="entry name" value="ARCHAETIDYLSERINE DECARBOXYLASE PROENZYME-RELATED"/>
    <property type="match status" value="1"/>
</dbReference>
<keyword evidence="11" id="KW-0812">Transmembrane</keyword>
<evidence type="ECO:0000256" key="2">
    <source>
        <dbReference type="ARBA" id="ARBA00022516"/>
    </source>
</evidence>
<keyword evidence="11" id="KW-1133">Transmembrane helix</keyword>
<dbReference type="EMBL" id="UAWL01000006">
    <property type="protein sequence ID" value="SQB98962.1"/>
    <property type="molecule type" value="Genomic_DNA"/>
</dbReference>
<dbReference type="PANTHER" id="PTHR35809:SF1">
    <property type="entry name" value="ARCHAETIDYLSERINE DECARBOXYLASE PROENZYME-RELATED"/>
    <property type="match status" value="1"/>
</dbReference>
<gene>
    <name evidence="12" type="ORF">NCTC13102_01433</name>
</gene>
<proteinExistence type="predicted"/>
<name>A0A2X3B577_9HELI</name>
<keyword evidence="2" id="KW-0444">Lipid biosynthesis</keyword>
<keyword evidence="1" id="KW-1003">Cell membrane</keyword>
<keyword evidence="5 11" id="KW-0472">Membrane</keyword>
<keyword evidence="3" id="KW-0210">Decarboxylase</keyword>
<organism evidence="12 13">
    <name type="scientific">Helicobacter fennelliae</name>
    <dbReference type="NCBI Taxonomy" id="215"/>
    <lineage>
        <taxon>Bacteria</taxon>
        <taxon>Pseudomonadati</taxon>
        <taxon>Campylobacterota</taxon>
        <taxon>Epsilonproteobacteria</taxon>
        <taxon>Campylobacterales</taxon>
        <taxon>Helicobacteraceae</taxon>
        <taxon>Helicobacter</taxon>
    </lineage>
</organism>
<keyword evidence="7" id="KW-0594">Phospholipid biosynthesis</keyword>
<dbReference type="Pfam" id="PF02666">
    <property type="entry name" value="PS_Dcarbxylase"/>
    <property type="match status" value="1"/>
</dbReference>